<organism evidence="9 10">
    <name type="scientific">Pseudomonas schmalbachii</name>
    <dbReference type="NCBI Taxonomy" id="2816993"/>
    <lineage>
        <taxon>Bacteria</taxon>
        <taxon>Pseudomonadati</taxon>
        <taxon>Pseudomonadota</taxon>
        <taxon>Gammaproteobacteria</taxon>
        <taxon>Pseudomonadales</taxon>
        <taxon>Pseudomonadaceae</taxon>
        <taxon>Pseudomonas</taxon>
    </lineage>
</organism>
<keyword evidence="6 7" id="KW-0472">Membrane</keyword>
<keyword evidence="7" id="KW-0997">Cell inner membrane</keyword>
<feature type="transmembrane region" description="Helical" evidence="7">
    <location>
        <begin position="121"/>
        <end position="141"/>
    </location>
</feature>
<protein>
    <recommendedName>
        <fullName evidence="7">Protein MgtC</fullName>
    </recommendedName>
</protein>
<feature type="transmembrane region" description="Helical" evidence="7">
    <location>
        <begin position="97"/>
        <end position="115"/>
    </location>
</feature>
<feature type="domain" description="MgtC/SapB/SrpB/YhiD N-terminal" evidence="8">
    <location>
        <begin position="18"/>
        <end position="143"/>
    </location>
</feature>
<evidence type="ECO:0000313" key="9">
    <source>
        <dbReference type="EMBL" id="MBO3274522.1"/>
    </source>
</evidence>
<sequence>MLVVFPSELDQFLFLANLLFATLFGGLIGLNRQLYNRPAGLRTHALISLSAAMAISMIQQLHPIGADAASRVVQGALTGIGFIGAGVIVHHERKYRVEGLTTAATIWLSAMIGLACGSGQVLAGGIGMLLALLILTVGRYLERKIERSRKLPPPSNLMDD</sequence>
<dbReference type="Pfam" id="PF02308">
    <property type="entry name" value="MgtC"/>
    <property type="match status" value="1"/>
</dbReference>
<evidence type="ECO:0000256" key="7">
    <source>
        <dbReference type="RuleBase" id="RU365041"/>
    </source>
</evidence>
<dbReference type="PANTHER" id="PTHR33778">
    <property type="entry name" value="PROTEIN MGTC"/>
    <property type="match status" value="1"/>
</dbReference>
<dbReference type="RefSeq" id="WP_208312335.1">
    <property type="nucleotide sequence ID" value="NZ_JAELYA010000001.1"/>
</dbReference>
<keyword evidence="4 7" id="KW-0812">Transmembrane</keyword>
<evidence type="ECO:0000259" key="8">
    <source>
        <dbReference type="Pfam" id="PF02308"/>
    </source>
</evidence>
<comment type="similarity">
    <text evidence="2 7">Belongs to the MgtC/SapB family.</text>
</comment>
<feature type="transmembrane region" description="Helical" evidence="7">
    <location>
        <begin position="68"/>
        <end position="90"/>
    </location>
</feature>
<evidence type="ECO:0000256" key="3">
    <source>
        <dbReference type="ARBA" id="ARBA00022475"/>
    </source>
</evidence>
<keyword evidence="5 7" id="KW-1133">Transmembrane helix</keyword>
<evidence type="ECO:0000313" key="10">
    <source>
        <dbReference type="Proteomes" id="UP000669060"/>
    </source>
</evidence>
<accession>A0ABS3TLJ4</accession>
<feature type="transmembrane region" description="Helical" evidence="7">
    <location>
        <begin position="43"/>
        <end position="62"/>
    </location>
</feature>
<dbReference type="PRINTS" id="PR01837">
    <property type="entry name" value="MGTCSAPBPROT"/>
</dbReference>
<dbReference type="InterPro" id="IPR003416">
    <property type="entry name" value="MgtC/SapB/SrpB/YhiD_fam"/>
</dbReference>
<dbReference type="InterPro" id="IPR049177">
    <property type="entry name" value="MgtC_SapB_SrpB_YhiD_N"/>
</dbReference>
<dbReference type="Proteomes" id="UP000669060">
    <property type="component" value="Unassembled WGS sequence"/>
</dbReference>
<proteinExistence type="inferred from homology"/>
<comment type="subcellular location">
    <subcellularLocation>
        <location evidence="7">Cell inner membrane</location>
        <topology evidence="7">Multi-pass membrane protein</topology>
    </subcellularLocation>
    <subcellularLocation>
        <location evidence="1">Cell membrane</location>
        <topology evidence="1">Multi-pass membrane protein</topology>
    </subcellularLocation>
</comment>
<keyword evidence="10" id="KW-1185">Reference proteome</keyword>
<dbReference type="EMBL" id="JAELYA010000001">
    <property type="protein sequence ID" value="MBO3274522.1"/>
    <property type="molecule type" value="Genomic_DNA"/>
</dbReference>
<evidence type="ECO:0000256" key="4">
    <source>
        <dbReference type="ARBA" id="ARBA00022692"/>
    </source>
</evidence>
<name>A0ABS3TLJ4_9PSED</name>
<evidence type="ECO:0000256" key="1">
    <source>
        <dbReference type="ARBA" id="ARBA00004651"/>
    </source>
</evidence>
<evidence type="ECO:0000256" key="2">
    <source>
        <dbReference type="ARBA" id="ARBA00009298"/>
    </source>
</evidence>
<evidence type="ECO:0000256" key="6">
    <source>
        <dbReference type="ARBA" id="ARBA00023136"/>
    </source>
</evidence>
<keyword evidence="3" id="KW-1003">Cell membrane</keyword>
<reference evidence="9 10" key="1">
    <citation type="submission" date="2020-12" db="EMBL/GenBank/DDBJ databases">
        <title>Pseudomonas schmalbachii sp. nov. isolated from millipede gut.</title>
        <authorList>
            <person name="Shelomi M."/>
        </authorList>
    </citation>
    <scope>NUCLEOTIDE SEQUENCE [LARGE SCALE GENOMIC DNA]</scope>
    <source>
        <strain evidence="9 10">Milli4</strain>
    </source>
</reference>
<feature type="transmembrane region" description="Helical" evidence="7">
    <location>
        <begin position="12"/>
        <end position="31"/>
    </location>
</feature>
<dbReference type="PANTHER" id="PTHR33778:SF1">
    <property type="entry name" value="MAGNESIUM TRANSPORTER YHID-RELATED"/>
    <property type="match status" value="1"/>
</dbReference>
<gene>
    <name evidence="9" type="ORF">JFY56_04715</name>
</gene>
<comment type="caution">
    <text evidence="9">The sequence shown here is derived from an EMBL/GenBank/DDBJ whole genome shotgun (WGS) entry which is preliminary data.</text>
</comment>
<evidence type="ECO:0000256" key="5">
    <source>
        <dbReference type="ARBA" id="ARBA00022989"/>
    </source>
</evidence>